<evidence type="ECO:0000313" key="8">
    <source>
        <dbReference type="EMBL" id="RMX49670.1"/>
    </source>
</evidence>
<evidence type="ECO:0000256" key="4">
    <source>
        <dbReference type="PIRSR" id="PIRSR637359-2"/>
    </source>
</evidence>
<keyword evidence="6" id="KW-0472">Membrane</keyword>
<dbReference type="EMBL" id="RCHS01002083">
    <property type="protein sequence ID" value="RMX49670.1"/>
    <property type="molecule type" value="Genomic_DNA"/>
</dbReference>
<evidence type="ECO:0000256" key="3">
    <source>
        <dbReference type="PIRSR" id="PIRSR637359-1"/>
    </source>
</evidence>
<keyword evidence="1" id="KW-0808">Transferase</keyword>
<dbReference type="InterPro" id="IPR027417">
    <property type="entry name" value="P-loop_NTPase"/>
</dbReference>
<organism evidence="8 9">
    <name type="scientific">Pocillopora damicornis</name>
    <name type="common">Cauliflower coral</name>
    <name type="synonym">Millepora damicornis</name>
    <dbReference type="NCBI Taxonomy" id="46731"/>
    <lineage>
        <taxon>Eukaryota</taxon>
        <taxon>Metazoa</taxon>
        <taxon>Cnidaria</taxon>
        <taxon>Anthozoa</taxon>
        <taxon>Hexacorallia</taxon>
        <taxon>Scleractinia</taxon>
        <taxon>Astrocoeniina</taxon>
        <taxon>Pocilloporidae</taxon>
        <taxon>Pocillopora</taxon>
    </lineage>
</organism>
<dbReference type="Pfam" id="PF00685">
    <property type="entry name" value="Sulfotransfer_1"/>
    <property type="match status" value="1"/>
</dbReference>
<dbReference type="GO" id="GO:0008467">
    <property type="term" value="F:[heparan sulfate]-glucosamine 3-sulfotransferase activity"/>
    <property type="evidence" value="ECO:0007669"/>
    <property type="project" value="TreeGrafter"/>
</dbReference>
<dbReference type="InterPro" id="IPR037359">
    <property type="entry name" value="NST/OST"/>
</dbReference>
<evidence type="ECO:0000259" key="7">
    <source>
        <dbReference type="Pfam" id="PF00685"/>
    </source>
</evidence>
<proteinExistence type="predicted"/>
<feature type="transmembrane region" description="Helical" evidence="6">
    <location>
        <begin position="20"/>
        <end position="38"/>
    </location>
</feature>
<feature type="active site" description="For sulfotransferase activity" evidence="3">
    <location>
        <position position="201"/>
    </location>
</feature>
<feature type="binding site" evidence="4">
    <location>
        <begin position="411"/>
        <end position="415"/>
    </location>
    <ligand>
        <name>3'-phosphoadenylyl sulfate</name>
        <dbReference type="ChEBI" id="CHEBI:58339"/>
    </ligand>
</feature>
<dbReference type="FunFam" id="3.40.50.300:FF:002997">
    <property type="entry name" value="Sulfotransferase"/>
    <property type="match status" value="1"/>
</dbReference>
<protein>
    <recommendedName>
        <fullName evidence="7">Sulfotransferase domain-containing protein</fullName>
    </recommendedName>
</protein>
<feature type="disulfide bond" evidence="5">
    <location>
        <begin position="390"/>
        <end position="406"/>
    </location>
</feature>
<keyword evidence="6" id="KW-1133">Transmembrane helix</keyword>
<dbReference type="Gene3D" id="3.40.50.300">
    <property type="entry name" value="P-loop containing nucleotide triphosphate hydrolases"/>
    <property type="match status" value="1"/>
</dbReference>
<keyword evidence="5" id="KW-1015">Disulfide bond</keyword>
<evidence type="ECO:0000256" key="2">
    <source>
        <dbReference type="ARBA" id="ARBA00023180"/>
    </source>
</evidence>
<comment type="caution">
    <text evidence="8">The sequence shown here is derived from an EMBL/GenBank/DDBJ whole genome shotgun (WGS) entry which is preliminary data.</text>
</comment>
<dbReference type="SUPFAM" id="SSF52540">
    <property type="entry name" value="P-loop containing nucleoside triphosphate hydrolases"/>
    <property type="match status" value="1"/>
</dbReference>
<feature type="binding site" evidence="4">
    <location>
        <position position="284"/>
    </location>
    <ligand>
        <name>3'-phosphoadenylyl sulfate</name>
        <dbReference type="ChEBI" id="CHEBI:58339"/>
    </ligand>
</feature>
<accession>A0A3M6U7N0</accession>
<gene>
    <name evidence="8" type="ORF">pdam_00003026</name>
</gene>
<evidence type="ECO:0000256" key="5">
    <source>
        <dbReference type="PIRSR" id="PIRSR637359-3"/>
    </source>
</evidence>
<dbReference type="InterPro" id="IPR000863">
    <property type="entry name" value="Sulfotransferase_dom"/>
</dbReference>
<evidence type="ECO:0000256" key="6">
    <source>
        <dbReference type="SAM" id="Phobius"/>
    </source>
</evidence>
<dbReference type="PANTHER" id="PTHR10605:SF72">
    <property type="entry name" value="HEPARAN SULFATE 3-O SULFOTRANSFERASE-B, ISOFORM A"/>
    <property type="match status" value="1"/>
</dbReference>
<dbReference type="STRING" id="46731.A0A3M6U7N0"/>
<dbReference type="OrthoDB" id="411451at2759"/>
<evidence type="ECO:0000313" key="9">
    <source>
        <dbReference type="Proteomes" id="UP000275408"/>
    </source>
</evidence>
<dbReference type="PANTHER" id="PTHR10605">
    <property type="entry name" value="HEPARAN SULFATE SULFOTRANSFERASE"/>
    <property type="match status" value="1"/>
</dbReference>
<name>A0A3M6U7N0_POCDA</name>
<feature type="binding site" evidence="4">
    <location>
        <begin position="201"/>
        <end position="205"/>
    </location>
    <ligand>
        <name>3'-phosphoadenylyl sulfate</name>
        <dbReference type="ChEBI" id="CHEBI:58339"/>
    </ligand>
</feature>
<dbReference type="AlphaFoldDB" id="A0A3M6U7N0"/>
<keyword evidence="6" id="KW-0812">Transmembrane</keyword>
<sequence>MICKRSNSSDRLPFRSKRLFLFLLTSSAFLTYILYGNVHRISHTVKFTPFNGLKNENNHSILTRVRSGATKRPLRQSNHLEHVAFGVSSDFKTKLNPTRTSDKLRKFTSKLFQERIKHRSPEDSASRSRLNSRIKYTSNVSGVDKSLNYSSIQGDRKRLLNFRSQSERIEDSEDSDVSEFELEDDEFKKRLPNAIIIGVKKGGTRALLEILKIHPSIRACSSEVHFFDRDENYEQGLSWYREQMPKSLPEQITIEKSPSYFITSKVPERVYRMSETIKLIVIVRDPTTRAISDYTQGLERKPDNPRFEEMVFNEEGEVDESWSKVSIGRYAEHLAKWMEYFPLRQFHFVSGEELVKRPAKELKLVERFLNIKPFIREDNFYFNESKGFPCFVGKISNAGTVNKAHCMGESKGRKHPAVHEDVLLKLRGYFDPLNKKLYSMVRRNFHW</sequence>
<keyword evidence="2" id="KW-0325">Glycoprotein</keyword>
<evidence type="ECO:0000256" key="1">
    <source>
        <dbReference type="ARBA" id="ARBA00022679"/>
    </source>
</evidence>
<feature type="domain" description="Sulfotransferase" evidence="7">
    <location>
        <begin position="193"/>
        <end position="431"/>
    </location>
</feature>
<feature type="binding site" evidence="4">
    <location>
        <position position="292"/>
    </location>
    <ligand>
        <name>3'-phosphoadenylyl sulfate</name>
        <dbReference type="ChEBI" id="CHEBI:58339"/>
    </ligand>
</feature>
<reference evidence="8 9" key="1">
    <citation type="journal article" date="2018" name="Sci. Rep.">
        <title>Comparative analysis of the Pocillopora damicornis genome highlights role of immune system in coral evolution.</title>
        <authorList>
            <person name="Cunning R."/>
            <person name="Bay R.A."/>
            <person name="Gillette P."/>
            <person name="Baker A.C."/>
            <person name="Traylor-Knowles N."/>
        </authorList>
    </citation>
    <scope>NUCLEOTIDE SEQUENCE [LARGE SCALE GENOMIC DNA]</scope>
    <source>
        <strain evidence="8">RSMAS</strain>
        <tissue evidence="8">Whole animal</tissue>
    </source>
</reference>
<keyword evidence="9" id="KW-1185">Reference proteome</keyword>
<dbReference type="OMA" id="NVHRISH"/>
<dbReference type="Proteomes" id="UP000275408">
    <property type="component" value="Unassembled WGS sequence"/>
</dbReference>